<dbReference type="InterPro" id="IPR045183">
    <property type="entry name" value="Ebi-like"/>
</dbReference>
<keyword evidence="8" id="KW-1185">Reference proteome</keyword>
<dbReference type="PROSITE" id="PS00678">
    <property type="entry name" value="WD_REPEATS_1"/>
    <property type="match status" value="1"/>
</dbReference>
<dbReference type="InterPro" id="IPR001680">
    <property type="entry name" value="WD40_rpt"/>
</dbReference>
<name>A0A8H8TZR5_9HELO</name>
<keyword evidence="3" id="KW-0677">Repeat</keyword>
<dbReference type="AlphaFoldDB" id="A0A8H8TZR5"/>
<accession>A0A8H8TZR5</accession>
<organism evidence="7 8">
    <name type="scientific">Lachnellula hyalina</name>
    <dbReference type="NCBI Taxonomy" id="1316788"/>
    <lineage>
        <taxon>Eukaryota</taxon>
        <taxon>Fungi</taxon>
        <taxon>Dikarya</taxon>
        <taxon>Ascomycota</taxon>
        <taxon>Pezizomycotina</taxon>
        <taxon>Leotiomycetes</taxon>
        <taxon>Helotiales</taxon>
        <taxon>Lachnaceae</taxon>
        <taxon>Lachnellula</taxon>
    </lineage>
</organism>
<dbReference type="PANTHER" id="PTHR22846:SF2">
    <property type="entry name" value="F-BOX-LIKE_WD REPEAT-CONTAINING PROTEIN EBI"/>
    <property type="match status" value="1"/>
</dbReference>
<dbReference type="GO" id="GO:0003714">
    <property type="term" value="F:transcription corepressor activity"/>
    <property type="evidence" value="ECO:0007669"/>
    <property type="project" value="InterPro"/>
</dbReference>
<feature type="compositionally biased region" description="Basic and acidic residues" evidence="6">
    <location>
        <begin position="109"/>
        <end position="120"/>
    </location>
</feature>
<proteinExistence type="predicted"/>
<dbReference type="GO" id="GO:0006357">
    <property type="term" value="P:regulation of transcription by RNA polymerase II"/>
    <property type="evidence" value="ECO:0007669"/>
    <property type="project" value="TreeGrafter"/>
</dbReference>
<evidence type="ECO:0000256" key="4">
    <source>
        <dbReference type="ARBA" id="ARBA00023242"/>
    </source>
</evidence>
<protein>
    <submittedName>
        <fullName evidence="7">F-box-like/WD repeat-containing protein</fullName>
    </submittedName>
</protein>
<gene>
    <name evidence="7" type="primary">Tbl1xr1</name>
    <name evidence="7" type="ORF">LHYA1_G004096</name>
</gene>
<evidence type="ECO:0000256" key="3">
    <source>
        <dbReference type="ARBA" id="ARBA00022737"/>
    </source>
</evidence>
<reference evidence="7 8" key="1">
    <citation type="submission" date="2018-05" db="EMBL/GenBank/DDBJ databases">
        <title>Genome sequencing and assembly of the regulated plant pathogen Lachnellula willkommii and related sister species for the development of diagnostic species identification markers.</title>
        <authorList>
            <person name="Giroux E."/>
            <person name="Bilodeau G."/>
        </authorList>
    </citation>
    <scope>NUCLEOTIDE SEQUENCE [LARGE SCALE GENOMIC DNA]</scope>
    <source>
        <strain evidence="7 8">CBS 185.66</strain>
    </source>
</reference>
<dbReference type="EMBL" id="QGMH01000065">
    <property type="protein sequence ID" value="TVY26620.1"/>
    <property type="molecule type" value="Genomic_DNA"/>
</dbReference>
<feature type="repeat" description="WD" evidence="5">
    <location>
        <begin position="450"/>
        <end position="501"/>
    </location>
</feature>
<dbReference type="InterPro" id="IPR015943">
    <property type="entry name" value="WD40/YVTN_repeat-like_dom_sf"/>
</dbReference>
<comment type="caution">
    <text evidence="7">The sequence shown here is derived from an EMBL/GenBank/DDBJ whole genome shotgun (WGS) entry which is preliminary data.</text>
</comment>
<dbReference type="InterPro" id="IPR006594">
    <property type="entry name" value="LisH"/>
</dbReference>
<keyword evidence="2 5" id="KW-0853">WD repeat</keyword>
<feature type="region of interest" description="Disordered" evidence="6">
    <location>
        <begin position="89"/>
        <end position="173"/>
    </location>
</feature>
<dbReference type="GeneID" id="41984294"/>
<evidence type="ECO:0000256" key="5">
    <source>
        <dbReference type="PROSITE-ProRule" id="PRU00221"/>
    </source>
</evidence>
<dbReference type="PROSITE" id="PS50082">
    <property type="entry name" value="WD_REPEATS_2"/>
    <property type="match status" value="1"/>
</dbReference>
<dbReference type="Proteomes" id="UP000431533">
    <property type="component" value="Unassembled WGS sequence"/>
</dbReference>
<evidence type="ECO:0000313" key="8">
    <source>
        <dbReference type="Proteomes" id="UP000431533"/>
    </source>
</evidence>
<feature type="compositionally biased region" description="Low complexity" evidence="6">
    <location>
        <begin position="96"/>
        <end position="105"/>
    </location>
</feature>
<dbReference type="RefSeq" id="XP_031005408.1">
    <property type="nucleotide sequence ID" value="XM_031149059.1"/>
</dbReference>
<dbReference type="SMART" id="SM00667">
    <property type="entry name" value="LisH"/>
    <property type="match status" value="1"/>
</dbReference>
<evidence type="ECO:0000256" key="1">
    <source>
        <dbReference type="ARBA" id="ARBA00004123"/>
    </source>
</evidence>
<dbReference type="Gene3D" id="1.20.960.30">
    <property type="match status" value="1"/>
</dbReference>
<dbReference type="GO" id="GO:0034967">
    <property type="term" value="C:Set3 complex"/>
    <property type="evidence" value="ECO:0007669"/>
    <property type="project" value="TreeGrafter"/>
</dbReference>
<dbReference type="PANTHER" id="PTHR22846">
    <property type="entry name" value="WD40 REPEAT PROTEIN"/>
    <property type="match status" value="1"/>
</dbReference>
<dbReference type="InterPro" id="IPR019775">
    <property type="entry name" value="WD40_repeat_CS"/>
</dbReference>
<evidence type="ECO:0000256" key="2">
    <source>
        <dbReference type="ARBA" id="ARBA00022574"/>
    </source>
</evidence>
<evidence type="ECO:0000313" key="7">
    <source>
        <dbReference type="EMBL" id="TVY26620.1"/>
    </source>
</evidence>
<comment type="subcellular location">
    <subcellularLocation>
        <location evidence="1">Nucleus</location>
    </subcellularLocation>
</comment>
<dbReference type="Pfam" id="PF08513">
    <property type="entry name" value="LisH"/>
    <property type="match status" value="1"/>
</dbReference>
<dbReference type="InterPro" id="IPR036322">
    <property type="entry name" value="WD40_repeat_dom_sf"/>
</dbReference>
<dbReference type="SUPFAM" id="SSF50978">
    <property type="entry name" value="WD40 repeat-like"/>
    <property type="match status" value="1"/>
</dbReference>
<dbReference type="PROSITE" id="PS50896">
    <property type="entry name" value="LISH"/>
    <property type="match status" value="1"/>
</dbReference>
<dbReference type="OrthoDB" id="1367865at2759"/>
<dbReference type="Pfam" id="PF00400">
    <property type="entry name" value="WD40"/>
    <property type="match status" value="2"/>
</dbReference>
<dbReference type="Gene3D" id="2.130.10.10">
    <property type="entry name" value="YVTN repeat-like/Quinoprotein amine dehydrogenase"/>
    <property type="match status" value="1"/>
</dbReference>
<evidence type="ECO:0000256" key="6">
    <source>
        <dbReference type="SAM" id="MobiDB-lite"/>
    </source>
</evidence>
<keyword evidence="4" id="KW-0539">Nucleus</keyword>
<sequence>MTKETLDSDRVNYMIWRYLIESGYEESAVRLQKEWNHPDPQQLSCAPHVPNHALVVLLNRGLIYNVNARENPQVNIGESETVPGFFGPLTPTSPPAEAAAAAATGEENENARKRAIDHEQAQIGNGPPTKRPRHSNGGYENGNGFDPTAMDVDEEPQHGDENAYPSPEQLPSPAVVTIGPDQGTQIEKVSELSTETMFLELSNDPASRNAVLLQCEWNPRDPKILAGAGTDALARMWTLSRTAAGPDTETDPEIQRKPLFQPHHTLLDADALPSTQVTGLSWSSDGEAIAVASEPMEEGTAKIEFWDQEGNAFASFNTFESPVIFLRWNPSNQSCLALSTENEGKGTMITVMYPGENESTRHSLPTHSLHEQEPLDAAWTANEEFVLCGGDYLQTFQIVERVISPGRKYETRERHGLSKITYDWRSQLLATASANGIIDIWDYKGQCQSLTAHQGQITALLWQPIPVPAALRDDSERLLASAGEDGAISIWNARSMETKCRSSMTMGSAVACLAFSPDGAFIAGGTSERIFIWKVDDPTLPRATWIGCDQLGWRTPQSQDSVAEETQYCLSWDSNGQKLAYGFNTSEIFKDEPEPRYGSQPTYQSGVTMGGSVECRPLYGMISVAGLYCMNEENQGPRVKMKGQGDWR</sequence>
<dbReference type="SMART" id="SM00320">
    <property type="entry name" value="WD40"/>
    <property type="match status" value="5"/>
</dbReference>